<protein>
    <submittedName>
        <fullName evidence="1">Uncharacterized protein</fullName>
    </submittedName>
</protein>
<keyword evidence="2" id="KW-1185">Reference proteome</keyword>
<accession>A0A4Z2FKC7</accession>
<gene>
    <name evidence="1" type="ORF">EYF80_048590</name>
</gene>
<dbReference type="Proteomes" id="UP000314294">
    <property type="component" value="Unassembled WGS sequence"/>
</dbReference>
<reference evidence="1 2" key="1">
    <citation type="submission" date="2019-03" db="EMBL/GenBank/DDBJ databases">
        <title>First draft genome of Liparis tanakae, snailfish: a comprehensive survey of snailfish specific genes.</title>
        <authorList>
            <person name="Kim W."/>
            <person name="Song I."/>
            <person name="Jeong J.-H."/>
            <person name="Kim D."/>
            <person name="Kim S."/>
            <person name="Ryu S."/>
            <person name="Song J.Y."/>
            <person name="Lee S.K."/>
        </authorList>
    </citation>
    <scope>NUCLEOTIDE SEQUENCE [LARGE SCALE GENOMIC DNA]</scope>
    <source>
        <tissue evidence="1">Muscle</tissue>
    </source>
</reference>
<evidence type="ECO:0000313" key="2">
    <source>
        <dbReference type="Proteomes" id="UP000314294"/>
    </source>
</evidence>
<dbReference type="OrthoDB" id="10656790at2759"/>
<dbReference type="EMBL" id="SRLO01001124">
    <property type="protein sequence ID" value="TNN41234.1"/>
    <property type="molecule type" value="Genomic_DNA"/>
</dbReference>
<dbReference type="AlphaFoldDB" id="A0A4Z2FKC7"/>
<evidence type="ECO:0000313" key="1">
    <source>
        <dbReference type="EMBL" id="TNN41234.1"/>
    </source>
</evidence>
<proteinExistence type="predicted"/>
<organism evidence="1 2">
    <name type="scientific">Liparis tanakae</name>
    <name type="common">Tanaka's snailfish</name>
    <dbReference type="NCBI Taxonomy" id="230148"/>
    <lineage>
        <taxon>Eukaryota</taxon>
        <taxon>Metazoa</taxon>
        <taxon>Chordata</taxon>
        <taxon>Craniata</taxon>
        <taxon>Vertebrata</taxon>
        <taxon>Euteleostomi</taxon>
        <taxon>Actinopterygii</taxon>
        <taxon>Neopterygii</taxon>
        <taxon>Teleostei</taxon>
        <taxon>Neoteleostei</taxon>
        <taxon>Acanthomorphata</taxon>
        <taxon>Eupercaria</taxon>
        <taxon>Perciformes</taxon>
        <taxon>Cottioidei</taxon>
        <taxon>Cottales</taxon>
        <taxon>Liparidae</taxon>
        <taxon>Liparis</taxon>
    </lineage>
</organism>
<name>A0A4Z2FKC7_9TELE</name>
<sequence>MAVCGGLSSRMSSPSQGVHHKVVPSDALVDGFFKGLVGKGGGRSHLLTEERFLPPYLVVPEEDGSADGVEEHAVRTPAELVAERIVGTFWSRKRGYIALRVHHLLCSSFMAGLR</sequence>
<comment type="caution">
    <text evidence="1">The sequence shown here is derived from an EMBL/GenBank/DDBJ whole genome shotgun (WGS) entry which is preliminary data.</text>
</comment>